<dbReference type="AlphaFoldDB" id="A0A1B7HN85"/>
<proteinExistence type="predicted"/>
<evidence type="ECO:0000313" key="1">
    <source>
        <dbReference type="EMBL" id="OAT17077.1"/>
    </source>
</evidence>
<accession>A0A1B7HN85</accession>
<name>A0A1B7HN85_9ENTR</name>
<evidence type="ECO:0000313" key="2">
    <source>
        <dbReference type="Proteomes" id="UP000078504"/>
    </source>
</evidence>
<dbReference type="PATRIC" id="fig|1354253.4.peg.4436"/>
<dbReference type="RefSeq" id="WP_064518810.1">
    <property type="nucleotide sequence ID" value="NZ_LXEP01000044.1"/>
</dbReference>
<protein>
    <submittedName>
        <fullName evidence="1">Uncharacterized protein</fullName>
    </submittedName>
</protein>
<gene>
    <name evidence="1" type="ORF">M977_04323</name>
</gene>
<comment type="caution">
    <text evidence="1">The sequence shown here is derived from an EMBL/GenBank/DDBJ whole genome shotgun (WGS) entry which is preliminary data.</text>
</comment>
<organism evidence="1 2">
    <name type="scientific">Buttiauxella gaviniae ATCC 51604</name>
    <dbReference type="NCBI Taxonomy" id="1354253"/>
    <lineage>
        <taxon>Bacteria</taxon>
        <taxon>Pseudomonadati</taxon>
        <taxon>Pseudomonadota</taxon>
        <taxon>Gammaproteobacteria</taxon>
        <taxon>Enterobacterales</taxon>
        <taxon>Enterobacteriaceae</taxon>
        <taxon>Buttiauxella</taxon>
    </lineage>
</organism>
<dbReference type="EMBL" id="LXEP01000044">
    <property type="protein sequence ID" value="OAT17077.1"/>
    <property type="molecule type" value="Genomic_DNA"/>
</dbReference>
<dbReference type="Proteomes" id="UP000078504">
    <property type="component" value="Unassembled WGS sequence"/>
</dbReference>
<sequence length="138" mass="15917">MKVTKAIKNIKFDRAENGAAFYKDETDTCWYKRRSEMKDNVPSIQVDAETNQVLTFFNDLPADRMSIFISPSNPDLVVHVYQFDDFPATDFNDAVLDKCYYFDGVNLTSKKEKQLTTARTKEEILADLEALKEELLTI</sequence>
<reference evidence="1 2" key="1">
    <citation type="submission" date="2016-04" db="EMBL/GenBank/DDBJ databases">
        <title>ATOL: Assembling a taxonomically balanced genome-scale reconstruction of the evolutionary history of the Enterobacteriaceae.</title>
        <authorList>
            <person name="Plunkett G.III."/>
            <person name="Neeno-Eckwall E.C."/>
            <person name="Glasner J.D."/>
            <person name="Perna N.T."/>
        </authorList>
    </citation>
    <scope>NUCLEOTIDE SEQUENCE [LARGE SCALE GENOMIC DNA]</scope>
    <source>
        <strain evidence="1 2">ATCC 51604</strain>
    </source>
</reference>